<dbReference type="SMART" id="SM00354">
    <property type="entry name" value="HTH_LACI"/>
    <property type="match status" value="1"/>
</dbReference>
<proteinExistence type="predicted"/>
<dbReference type="EMBL" id="CACRTF010000009">
    <property type="protein sequence ID" value="VYS89781.1"/>
    <property type="molecule type" value="Genomic_DNA"/>
</dbReference>
<dbReference type="GO" id="GO:0003700">
    <property type="term" value="F:DNA-binding transcription factor activity"/>
    <property type="evidence" value="ECO:0007669"/>
    <property type="project" value="TreeGrafter"/>
</dbReference>
<dbReference type="Pfam" id="PF13377">
    <property type="entry name" value="Peripla_BP_3"/>
    <property type="match status" value="1"/>
</dbReference>
<dbReference type="PANTHER" id="PTHR30146">
    <property type="entry name" value="LACI-RELATED TRANSCRIPTIONAL REPRESSOR"/>
    <property type="match status" value="1"/>
</dbReference>
<dbReference type="PANTHER" id="PTHR30146:SF148">
    <property type="entry name" value="HTH-TYPE TRANSCRIPTIONAL REPRESSOR PURR-RELATED"/>
    <property type="match status" value="1"/>
</dbReference>
<dbReference type="SUPFAM" id="SSF47413">
    <property type="entry name" value="lambda repressor-like DNA-binding domains"/>
    <property type="match status" value="1"/>
</dbReference>
<dbReference type="InterPro" id="IPR028082">
    <property type="entry name" value="Peripla_BP_I"/>
</dbReference>
<dbReference type="GeneID" id="23112926"/>
<dbReference type="KEGG" id="cbol:CGC65_18460"/>
<organism evidence="5">
    <name type="scientific">Enterocloster bolteae</name>
    <dbReference type="NCBI Taxonomy" id="208479"/>
    <lineage>
        <taxon>Bacteria</taxon>
        <taxon>Bacillati</taxon>
        <taxon>Bacillota</taxon>
        <taxon>Clostridia</taxon>
        <taxon>Lachnospirales</taxon>
        <taxon>Lachnospiraceae</taxon>
        <taxon>Enterocloster</taxon>
    </lineage>
</organism>
<dbReference type="InterPro" id="IPR046335">
    <property type="entry name" value="LacI/GalR-like_sensor"/>
</dbReference>
<evidence type="ECO:0000256" key="2">
    <source>
        <dbReference type="ARBA" id="ARBA00023015"/>
    </source>
</evidence>
<dbReference type="GO" id="GO:0000976">
    <property type="term" value="F:transcription cis-regulatory region binding"/>
    <property type="evidence" value="ECO:0007669"/>
    <property type="project" value="TreeGrafter"/>
</dbReference>
<dbReference type="InterPro" id="IPR010982">
    <property type="entry name" value="Lambda_DNA-bd_dom_sf"/>
</dbReference>
<name>A0A6N2SC31_9FIRM</name>
<keyword evidence="2" id="KW-0805">Transcription regulation</keyword>
<keyword evidence="3" id="KW-0238">DNA-binding</keyword>
<evidence type="ECO:0000313" key="5">
    <source>
        <dbReference type="EMBL" id="VYS89781.1"/>
    </source>
</evidence>
<dbReference type="PROSITE" id="PS50932">
    <property type="entry name" value="HTH_LACI_2"/>
    <property type="match status" value="1"/>
</dbReference>
<dbReference type="InterPro" id="IPR000843">
    <property type="entry name" value="HTH_LacI"/>
</dbReference>
<reference evidence="5" key="1">
    <citation type="submission" date="2019-11" db="EMBL/GenBank/DDBJ databases">
        <authorList>
            <person name="Feng L."/>
        </authorList>
    </citation>
    <scope>NUCLEOTIDE SEQUENCE</scope>
    <source>
        <strain evidence="5">CbolteaeLFYP116</strain>
    </source>
</reference>
<dbReference type="CDD" id="cd06267">
    <property type="entry name" value="PBP1_LacI_sugar_binding-like"/>
    <property type="match status" value="1"/>
</dbReference>
<dbReference type="Gene3D" id="1.10.260.40">
    <property type="entry name" value="lambda repressor-like DNA-binding domains"/>
    <property type="match status" value="1"/>
</dbReference>
<keyword evidence="4" id="KW-0804">Transcription</keyword>
<dbReference type="Pfam" id="PF00356">
    <property type="entry name" value="LacI"/>
    <property type="match status" value="1"/>
</dbReference>
<accession>A0A6N2SC31</accession>
<evidence type="ECO:0000256" key="1">
    <source>
        <dbReference type="ARBA" id="ARBA00022491"/>
    </source>
</evidence>
<keyword evidence="1" id="KW-0678">Repressor</keyword>
<dbReference type="SUPFAM" id="SSF53822">
    <property type="entry name" value="Periplasmic binding protein-like I"/>
    <property type="match status" value="1"/>
</dbReference>
<dbReference type="Gene3D" id="3.40.50.2300">
    <property type="match status" value="2"/>
</dbReference>
<evidence type="ECO:0000256" key="4">
    <source>
        <dbReference type="ARBA" id="ARBA00023163"/>
    </source>
</evidence>
<evidence type="ECO:0000256" key="3">
    <source>
        <dbReference type="ARBA" id="ARBA00023125"/>
    </source>
</evidence>
<protein>
    <submittedName>
        <fullName evidence="5">HTH-type transcriptional regulator DegA</fullName>
    </submittedName>
</protein>
<dbReference type="RefSeq" id="WP_002564864.1">
    <property type="nucleotide sequence ID" value="NZ_BAABZS010000001.1"/>
</dbReference>
<dbReference type="CDD" id="cd01392">
    <property type="entry name" value="HTH_LacI"/>
    <property type="match status" value="1"/>
</dbReference>
<sequence>MRTTIKDIARYTGFSVTTISLVLNGKAKKIPKQTKDVILEAADRLNYHPNQVAVGLVKKRTNTIGLIISDVSNVFFSNLAKGVEDECRRQDWNLILCNTNDKHSRDISYIQVLADKGVDGILFCMALDSSKKKGMESIGLMEKLKIPFVMIDRFLEGARCCFVSLNHELGGYMATEHLLKLGHRRIGCVTGPDVLEDSMARLTGYKKALAEYEIDFEPSLLYHGNYDRESGINGADYLVDKDVSAIFAFNDMCAYGVYNRLKRLGKSVPEDISLVGYDNIFFSEILDVPLTSVEQPVYEMGVEAVKQLIDGINSGNCAEKSILFQPRLIVRESTSEYKER</sequence>
<dbReference type="AlphaFoldDB" id="A0A6N2SC31"/>
<gene>
    <name evidence="5" type="primary">degA_2</name>
    <name evidence="5" type="ORF">CBLFYP116_01077</name>
</gene>